<organism evidence="2 3">
    <name type="scientific">Anncaliia algerae PRA339</name>
    <dbReference type="NCBI Taxonomy" id="1288291"/>
    <lineage>
        <taxon>Eukaryota</taxon>
        <taxon>Fungi</taxon>
        <taxon>Fungi incertae sedis</taxon>
        <taxon>Microsporidia</taxon>
        <taxon>Tubulinosematoidea</taxon>
        <taxon>Tubulinosematidae</taxon>
        <taxon>Anncaliia</taxon>
    </lineage>
</organism>
<proteinExistence type="predicted"/>
<dbReference type="AlphaFoldDB" id="A0A059EZ37"/>
<evidence type="ECO:0000313" key="2">
    <source>
        <dbReference type="EMBL" id="KCZ79981.1"/>
    </source>
</evidence>
<keyword evidence="3" id="KW-1185">Reference proteome</keyword>
<dbReference type="VEuPathDB" id="MicrosporidiaDB:H312_02621"/>
<dbReference type="VEuPathDB" id="MicrosporidiaDB:H312_02630"/>
<evidence type="ECO:0000313" key="3">
    <source>
        <dbReference type="Proteomes" id="UP000030655"/>
    </source>
</evidence>
<reference evidence="2 3" key="2">
    <citation type="submission" date="2014-03" db="EMBL/GenBank/DDBJ databases">
        <title>The Genome Sequence of Anncaliia algerae insect isolate PRA339.</title>
        <authorList>
            <consortium name="The Broad Institute Genome Sequencing Platform"/>
            <consortium name="The Broad Institute Genome Sequencing Center for Infectious Disease"/>
            <person name="Cuomo C."/>
            <person name="Becnel J."/>
            <person name="Sanscrainte N."/>
            <person name="Walker B."/>
            <person name="Young S.K."/>
            <person name="Zeng Q."/>
            <person name="Gargeya S."/>
            <person name="Fitzgerald M."/>
            <person name="Haas B."/>
            <person name="Abouelleil A."/>
            <person name="Alvarado L."/>
            <person name="Arachchi H.M."/>
            <person name="Berlin A.M."/>
            <person name="Chapman S.B."/>
            <person name="Dewar J."/>
            <person name="Goldberg J."/>
            <person name="Griggs A."/>
            <person name="Gujja S."/>
            <person name="Hansen M."/>
            <person name="Howarth C."/>
            <person name="Imamovic A."/>
            <person name="Larimer J."/>
            <person name="McCowan C."/>
            <person name="Murphy C."/>
            <person name="Neiman D."/>
            <person name="Pearson M."/>
            <person name="Priest M."/>
            <person name="Roberts A."/>
            <person name="Saif S."/>
            <person name="Shea T."/>
            <person name="Sisk P."/>
            <person name="Sykes S."/>
            <person name="Wortman J."/>
            <person name="Nusbaum C."/>
            <person name="Birren B."/>
        </authorList>
    </citation>
    <scope>NUCLEOTIDE SEQUENCE [LARGE SCALE GENOMIC DNA]</scope>
    <source>
        <strain evidence="2 3">PRA339</strain>
    </source>
</reference>
<reference evidence="3" key="1">
    <citation type="submission" date="2013-02" db="EMBL/GenBank/DDBJ databases">
        <authorList>
            <consortium name="The Broad Institute Genome Sequencing Platform"/>
            <person name="Cuomo C."/>
            <person name="Becnel J."/>
            <person name="Sanscrainte N."/>
            <person name="Walker B."/>
            <person name="Young S.K."/>
            <person name="Zeng Q."/>
            <person name="Gargeya S."/>
            <person name="Fitzgerald M."/>
            <person name="Haas B."/>
            <person name="Abouelleil A."/>
            <person name="Alvarado L."/>
            <person name="Arachchi H.M."/>
            <person name="Berlin A.M."/>
            <person name="Chapman S.B."/>
            <person name="Dewar J."/>
            <person name="Goldberg J."/>
            <person name="Griggs A."/>
            <person name="Gujja S."/>
            <person name="Hansen M."/>
            <person name="Howarth C."/>
            <person name="Imamovic A."/>
            <person name="Larimer J."/>
            <person name="McCowan C."/>
            <person name="Murphy C."/>
            <person name="Neiman D."/>
            <person name="Pearson M."/>
            <person name="Priest M."/>
            <person name="Roberts A."/>
            <person name="Saif S."/>
            <person name="Shea T."/>
            <person name="Sisk P."/>
            <person name="Sykes S."/>
            <person name="Wortman J."/>
            <person name="Nusbaum C."/>
            <person name="Birren B."/>
        </authorList>
    </citation>
    <scope>NUCLEOTIDE SEQUENCE [LARGE SCALE GENOMIC DNA]</scope>
    <source>
        <strain evidence="3">PRA339</strain>
    </source>
</reference>
<evidence type="ECO:0000313" key="1">
    <source>
        <dbReference type="EMBL" id="KCZ79972.1"/>
    </source>
</evidence>
<protein>
    <submittedName>
        <fullName evidence="2">Uncharacterized protein</fullName>
    </submittedName>
</protein>
<name>A0A059EZ37_9MICR</name>
<dbReference type="HOGENOM" id="CLU_3086786_0_0_1"/>
<dbReference type="EMBL" id="KK365213">
    <property type="protein sequence ID" value="KCZ79972.1"/>
    <property type="molecule type" value="Genomic_DNA"/>
</dbReference>
<gene>
    <name evidence="1" type="ORF">H312_02621</name>
    <name evidence="2" type="ORF">H312_02630</name>
</gene>
<dbReference type="Proteomes" id="UP000030655">
    <property type="component" value="Unassembled WGS sequence"/>
</dbReference>
<sequence length="52" mass="5773">MLSYKLLNIMHLVSGIKSLENPNSNIGVKCIRCNSSILNMDEESGLAKEHVK</sequence>
<dbReference type="EMBL" id="KK365213">
    <property type="protein sequence ID" value="KCZ79981.1"/>
    <property type="molecule type" value="Genomic_DNA"/>
</dbReference>
<accession>A0A059EZ37</accession>